<dbReference type="Pfam" id="PF02225">
    <property type="entry name" value="PA"/>
    <property type="match status" value="1"/>
</dbReference>
<evidence type="ECO:0000256" key="1">
    <source>
        <dbReference type="ARBA" id="ARBA00022729"/>
    </source>
</evidence>
<evidence type="ECO:0000259" key="4">
    <source>
        <dbReference type="Pfam" id="PF02225"/>
    </source>
</evidence>
<organism evidence="5 6">
    <name type="scientific">Intoshia linei</name>
    <dbReference type="NCBI Taxonomy" id="1819745"/>
    <lineage>
        <taxon>Eukaryota</taxon>
        <taxon>Metazoa</taxon>
        <taxon>Spiralia</taxon>
        <taxon>Lophotrochozoa</taxon>
        <taxon>Mesozoa</taxon>
        <taxon>Orthonectida</taxon>
        <taxon>Rhopaluridae</taxon>
        <taxon>Intoshia</taxon>
    </lineage>
</organism>
<dbReference type="AlphaFoldDB" id="A0A177AVC4"/>
<gene>
    <name evidence="5" type="ORF">A3Q56_07117</name>
</gene>
<dbReference type="PANTHER" id="PTHR22702">
    <property type="entry name" value="PROTEASE-ASSOCIATED DOMAIN-CONTAINING PROTEIN"/>
    <property type="match status" value="1"/>
</dbReference>
<dbReference type="PANTHER" id="PTHR22702:SF1">
    <property type="entry name" value="PROTEASE-ASSOCIATED DOMAIN-CONTAINING PROTEIN 1"/>
    <property type="match status" value="1"/>
</dbReference>
<accession>A0A177AVC4</accession>
<evidence type="ECO:0000313" key="5">
    <source>
        <dbReference type="EMBL" id="OAF65164.1"/>
    </source>
</evidence>
<dbReference type="InterPro" id="IPR046450">
    <property type="entry name" value="PA_dom_sf"/>
</dbReference>
<dbReference type="InterPro" id="IPR003137">
    <property type="entry name" value="PA_domain"/>
</dbReference>
<evidence type="ECO:0000256" key="2">
    <source>
        <dbReference type="ARBA" id="ARBA00023180"/>
    </source>
</evidence>
<evidence type="ECO:0000313" key="6">
    <source>
        <dbReference type="Proteomes" id="UP000078046"/>
    </source>
</evidence>
<keyword evidence="2" id="KW-0325">Glycoprotein</keyword>
<protein>
    <recommendedName>
        <fullName evidence="4">PA domain-containing protein</fullName>
    </recommendedName>
</protein>
<proteinExistence type="predicted"/>
<sequence length="190" mass="21514">MILYTLLLLGIIEIAHFVMVLIWSPVFKQIKISETELIFQIIEPRKYHSSIPILPGLDFGKIEPENTNQLLLAYPITLCSDITDVTDEYKNSYILAKRGYCTFLEKAINAEKLKANGVIIFDSERRTELIHMGADHNDTKVNIGVFFMDGNSGYILHELMANKSIHIVIRIPVNISNTDIPVTFSPHVLG</sequence>
<keyword evidence="3" id="KW-0812">Transmembrane</keyword>
<keyword evidence="3" id="KW-0472">Membrane</keyword>
<keyword evidence="1" id="KW-0732">Signal</keyword>
<dbReference type="Proteomes" id="UP000078046">
    <property type="component" value="Unassembled WGS sequence"/>
</dbReference>
<keyword evidence="3" id="KW-1133">Transmembrane helix</keyword>
<dbReference type="Gene3D" id="3.50.30.30">
    <property type="match status" value="1"/>
</dbReference>
<name>A0A177AVC4_9BILA</name>
<dbReference type="OrthoDB" id="206201at2759"/>
<dbReference type="EMBL" id="LWCA01001416">
    <property type="protein sequence ID" value="OAF65164.1"/>
    <property type="molecule type" value="Genomic_DNA"/>
</dbReference>
<evidence type="ECO:0000256" key="3">
    <source>
        <dbReference type="SAM" id="Phobius"/>
    </source>
</evidence>
<feature type="domain" description="PA" evidence="4">
    <location>
        <begin position="86"/>
        <end position="153"/>
    </location>
</feature>
<dbReference type="SUPFAM" id="SSF52025">
    <property type="entry name" value="PA domain"/>
    <property type="match status" value="1"/>
</dbReference>
<comment type="caution">
    <text evidence="5">The sequence shown here is derived from an EMBL/GenBank/DDBJ whole genome shotgun (WGS) entry which is preliminary data.</text>
</comment>
<keyword evidence="6" id="KW-1185">Reference proteome</keyword>
<feature type="transmembrane region" description="Helical" evidence="3">
    <location>
        <begin position="6"/>
        <end position="27"/>
    </location>
</feature>
<reference evidence="5 6" key="1">
    <citation type="submission" date="2016-04" db="EMBL/GenBank/DDBJ databases">
        <title>The genome of Intoshia linei affirms orthonectids as highly simplified spiralians.</title>
        <authorList>
            <person name="Mikhailov K.V."/>
            <person name="Slusarev G.S."/>
            <person name="Nikitin M.A."/>
            <person name="Logacheva M.D."/>
            <person name="Penin A."/>
            <person name="Aleoshin V."/>
            <person name="Panchin Y.V."/>
        </authorList>
    </citation>
    <scope>NUCLEOTIDE SEQUENCE [LARGE SCALE GENOMIC DNA]</scope>
    <source>
        <strain evidence="5">Intl2013</strain>
        <tissue evidence="5">Whole animal</tissue>
    </source>
</reference>